<feature type="compositionally biased region" description="Acidic residues" evidence="4">
    <location>
        <begin position="1092"/>
        <end position="1109"/>
    </location>
</feature>
<comment type="subcellular location">
    <subcellularLocation>
        <location evidence="1">Nucleus</location>
    </subcellularLocation>
</comment>
<feature type="compositionally biased region" description="Basic and acidic residues" evidence="4">
    <location>
        <begin position="585"/>
        <end position="605"/>
    </location>
</feature>
<feature type="compositionally biased region" description="Basic and acidic residues" evidence="4">
    <location>
        <begin position="213"/>
        <end position="240"/>
    </location>
</feature>
<evidence type="ECO:0000256" key="3">
    <source>
        <dbReference type="ARBA" id="ARBA00023242"/>
    </source>
</evidence>
<feature type="compositionally biased region" description="Acidic residues" evidence="4">
    <location>
        <begin position="606"/>
        <end position="664"/>
    </location>
</feature>
<protein>
    <recommendedName>
        <fullName evidence="5">DNA replication checkpoint mediator MRC1 domain-containing protein</fullName>
    </recommendedName>
</protein>
<gene>
    <name evidence="6" type="ORF">A1O3_02935</name>
</gene>
<dbReference type="RefSeq" id="XP_007731265.1">
    <property type="nucleotide sequence ID" value="XM_007733075.1"/>
</dbReference>
<feature type="compositionally biased region" description="Basic and acidic residues" evidence="4">
    <location>
        <begin position="1340"/>
        <end position="1354"/>
    </location>
</feature>
<feature type="compositionally biased region" description="Acidic residues" evidence="4">
    <location>
        <begin position="969"/>
        <end position="980"/>
    </location>
</feature>
<comment type="caution">
    <text evidence="6">The sequence shown here is derived from an EMBL/GenBank/DDBJ whole genome shotgun (WGS) entry which is preliminary data.</text>
</comment>
<dbReference type="EMBL" id="AMGY01000002">
    <property type="protein sequence ID" value="EXJ89868.1"/>
    <property type="molecule type" value="Genomic_DNA"/>
</dbReference>
<feature type="compositionally biased region" description="Low complexity" evidence="4">
    <location>
        <begin position="155"/>
        <end position="169"/>
    </location>
</feature>
<evidence type="ECO:0000313" key="7">
    <source>
        <dbReference type="Proteomes" id="UP000019478"/>
    </source>
</evidence>
<evidence type="ECO:0000256" key="2">
    <source>
        <dbReference type="ARBA" id="ARBA00022553"/>
    </source>
</evidence>
<feature type="compositionally biased region" description="Polar residues" evidence="4">
    <location>
        <begin position="334"/>
        <end position="343"/>
    </location>
</feature>
<feature type="region of interest" description="Disordered" evidence="4">
    <location>
        <begin position="585"/>
        <end position="776"/>
    </location>
</feature>
<evidence type="ECO:0000313" key="6">
    <source>
        <dbReference type="EMBL" id="EXJ89868.1"/>
    </source>
</evidence>
<dbReference type="GO" id="GO:0010997">
    <property type="term" value="F:anaphase-promoting complex binding"/>
    <property type="evidence" value="ECO:0007669"/>
    <property type="project" value="TreeGrafter"/>
</dbReference>
<feature type="compositionally biased region" description="Acidic residues" evidence="4">
    <location>
        <begin position="247"/>
        <end position="257"/>
    </location>
</feature>
<feature type="compositionally biased region" description="Basic and acidic residues" evidence="4">
    <location>
        <begin position="935"/>
        <end position="944"/>
    </location>
</feature>
<feature type="region of interest" description="Disordered" evidence="4">
    <location>
        <begin position="1335"/>
        <end position="1394"/>
    </location>
</feature>
<feature type="region of interest" description="Disordered" evidence="4">
    <location>
        <begin position="1"/>
        <end position="422"/>
    </location>
</feature>
<feature type="domain" description="DNA replication checkpoint mediator MRC1" evidence="5">
    <location>
        <begin position="944"/>
        <end position="1083"/>
    </location>
</feature>
<dbReference type="InterPro" id="IPR024146">
    <property type="entry name" value="Claspin"/>
</dbReference>
<feature type="compositionally biased region" description="Basic residues" evidence="4">
    <location>
        <begin position="135"/>
        <end position="146"/>
    </location>
</feature>
<dbReference type="GeneID" id="19167065"/>
<feature type="region of interest" description="Disordered" evidence="4">
    <location>
        <begin position="868"/>
        <end position="919"/>
    </location>
</feature>
<feature type="compositionally biased region" description="Polar residues" evidence="4">
    <location>
        <begin position="764"/>
        <end position="776"/>
    </location>
</feature>
<proteinExistence type="predicted"/>
<feature type="compositionally biased region" description="Basic and acidic residues" evidence="4">
    <location>
        <begin position="1259"/>
        <end position="1268"/>
    </location>
</feature>
<dbReference type="GO" id="GO:0005634">
    <property type="term" value="C:nucleus"/>
    <property type="evidence" value="ECO:0007669"/>
    <property type="project" value="UniProtKB-SubCell"/>
</dbReference>
<feature type="compositionally biased region" description="Polar residues" evidence="4">
    <location>
        <begin position="727"/>
        <end position="736"/>
    </location>
</feature>
<feature type="compositionally biased region" description="Acidic residues" evidence="4">
    <location>
        <begin position="953"/>
        <end position="962"/>
    </location>
</feature>
<dbReference type="GO" id="GO:0033314">
    <property type="term" value="P:mitotic DNA replication checkpoint signaling"/>
    <property type="evidence" value="ECO:0007669"/>
    <property type="project" value="TreeGrafter"/>
</dbReference>
<feature type="region of interest" description="Disordered" evidence="4">
    <location>
        <begin position="1083"/>
        <end position="1168"/>
    </location>
</feature>
<feature type="compositionally biased region" description="Polar residues" evidence="4">
    <location>
        <begin position="63"/>
        <end position="76"/>
    </location>
</feature>
<dbReference type="STRING" id="1182542.W9YBL2"/>
<dbReference type="Proteomes" id="UP000019478">
    <property type="component" value="Unassembled WGS sequence"/>
</dbReference>
<feature type="compositionally biased region" description="Low complexity" evidence="4">
    <location>
        <begin position="1"/>
        <end position="16"/>
    </location>
</feature>
<feature type="compositionally biased region" description="Polar residues" evidence="4">
    <location>
        <begin position="175"/>
        <end position="184"/>
    </location>
</feature>
<dbReference type="HOGENOM" id="CLU_002311_0_0_1"/>
<feature type="compositionally biased region" description="Polar residues" evidence="4">
    <location>
        <begin position="868"/>
        <end position="882"/>
    </location>
</feature>
<feature type="compositionally biased region" description="Basic and acidic residues" evidence="4">
    <location>
        <begin position="277"/>
        <end position="288"/>
    </location>
</feature>
<dbReference type="Pfam" id="PF09444">
    <property type="entry name" value="MRC1"/>
    <property type="match status" value="1"/>
</dbReference>
<feature type="region of interest" description="Disordered" evidence="4">
    <location>
        <begin position="1242"/>
        <end position="1293"/>
    </location>
</feature>
<organism evidence="6 7">
    <name type="scientific">Capronia epimyces CBS 606.96</name>
    <dbReference type="NCBI Taxonomy" id="1182542"/>
    <lineage>
        <taxon>Eukaryota</taxon>
        <taxon>Fungi</taxon>
        <taxon>Dikarya</taxon>
        <taxon>Ascomycota</taxon>
        <taxon>Pezizomycotina</taxon>
        <taxon>Eurotiomycetes</taxon>
        <taxon>Chaetothyriomycetidae</taxon>
        <taxon>Chaetothyriales</taxon>
        <taxon>Herpotrichiellaceae</taxon>
        <taxon>Capronia</taxon>
    </lineage>
</organism>
<keyword evidence="7" id="KW-1185">Reference proteome</keyword>
<evidence type="ECO:0000256" key="1">
    <source>
        <dbReference type="ARBA" id="ARBA00004123"/>
    </source>
</evidence>
<dbReference type="GO" id="GO:0007095">
    <property type="term" value="P:mitotic G2 DNA damage checkpoint signaling"/>
    <property type="evidence" value="ECO:0007669"/>
    <property type="project" value="TreeGrafter"/>
</dbReference>
<keyword evidence="3" id="KW-0539">Nucleus</keyword>
<dbReference type="PANTHER" id="PTHR14396">
    <property type="entry name" value="CLASPIN"/>
    <property type="match status" value="1"/>
</dbReference>
<feature type="region of interest" description="Disordered" evidence="4">
    <location>
        <begin position="932"/>
        <end position="993"/>
    </location>
</feature>
<dbReference type="eggNOG" id="ENOG502QSP5">
    <property type="taxonomic scope" value="Eukaryota"/>
</dbReference>
<keyword evidence="2" id="KW-0597">Phosphoprotein</keyword>
<dbReference type="OrthoDB" id="2130597at2759"/>
<accession>W9YBL2</accession>
<feature type="compositionally biased region" description="Polar residues" evidence="4">
    <location>
        <begin position="99"/>
        <end position="108"/>
    </location>
</feature>
<dbReference type="PANTHER" id="PTHR14396:SF10">
    <property type="entry name" value="CLASPIN"/>
    <property type="match status" value="1"/>
</dbReference>
<name>W9YBL2_9EURO</name>
<evidence type="ECO:0000259" key="5">
    <source>
        <dbReference type="Pfam" id="PF09444"/>
    </source>
</evidence>
<dbReference type="InterPro" id="IPR018564">
    <property type="entry name" value="Repl_chkpnt_MRC1_dom"/>
</dbReference>
<evidence type="ECO:0000256" key="4">
    <source>
        <dbReference type="SAM" id="MobiDB-lite"/>
    </source>
</evidence>
<feature type="compositionally biased region" description="Polar residues" evidence="4">
    <location>
        <begin position="1140"/>
        <end position="1155"/>
    </location>
</feature>
<reference evidence="6 7" key="1">
    <citation type="submission" date="2013-03" db="EMBL/GenBank/DDBJ databases">
        <title>The Genome Sequence of Capronia epimyces CBS 606.96.</title>
        <authorList>
            <consortium name="The Broad Institute Genomics Platform"/>
            <person name="Cuomo C."/>
            <person name="de Hoog S."/>
            <person name="Gorbushina A."/>
            <person name="Walker B."/>
            <person name="Young S.K."/>
            <person name="Zeng Q."/>
            <person name="Gargeya S."/>
            <person name="Fitzgerald M."/>
            <person name="Haas B."/>
            <person name="Abouelleil A."/>
            <person name="Allen A.W."/>
            <person name="Alvarado L."/>
            <person name="Arachchi H.M."/>
            <person name="Berlin A.M."/>
            <person name="Chapman S.B."/>
            <person name="Gainer-Dewar J."/>
            <person name="Goldberg J."/>
            <person name="Griggs A."/>
            <person name="Gujja S."/>
            <person name="Hansen M."/>
            <person name="Howarth C."/>
            <person name="Imamovic A."/>
            <person name="Ireland A."/>
            <person name="Larimer J."/>
            <person name="McCowan C."/>
            <person name="Murphy C."/>
            <person name="Pearson M."/>
            <person name="Poon T.W."/>
            <person name="Priest M."/>
            <person name="Roberts A."/>
            <person name="Saif S."/>
            <person name="Shea T."/>
            <person name="Sisk P."/>
            <person name="Sykes S."/>
            <person name="Wortman J."/>
            <person name="Nusbaum C."/>
            <person name="Birren B."/>
        </authorList>
    </citation>
    <scope>NUCLEOTIDE SEQUENCE [LARGE SCALE GENOMIC DNA]</scope>
    <source>
        <strain evidence="6 7">CBS 606.96</strain>
    </source>
</reference>
<sequence>MSSPSRSPSPAGSLRSVTSNVLTPSRKVQALLAQFDESDSDSEEPYQRPRNSASDEKDLGRSAPTNASQDGASLTEQDLEDEDILPAAPRSRMAARLQGLSNAAAVSSDNEEQLASKGVKENALDDSNSEGARPAMRRRLLTKRKSSPIQRDASPRTSRSPSLPTLPSPMAVRPDTTSRQNSEGSESEDETNNPTPGKSKFLALVEKHRRQRLEKEAEEAAKKASRLDALKSQEAEDRRPRGSSPADDSDEDSDISGDDAAKNLAKQARPTRKASKKALEEMNRETQRISRNMQLAHQARTKKKITKDSLLARFNFPTPGSLRHSKTPEPGNDNPATSSSRAGSETEATKGHDTPPTSPMLGETSTGGLKNVTGHIDGSLRESRIAAGNEEEEFPVKLIPKHDKGKGRALSEGPFEHDEPFTRTQPIHVSTSQSLLEKSSEPVLKPTIKPFRTKWSQALLNKGGRNDLDSSSDSELEVITTRGDIRKYAAFEHLPKRKAKETSSHLALRSLANLMGSEERKQSINAAQLEASLRKAARMQARQERQDKIEELKARGVMVQTAEEREREQLDVEDLLERARQEAVDIQKREKALARKEGNYSKDDLHDDDDDDDESDGDFEGDDEDEIALSDEEDDVEEDDDEQGEEARDPEDGDGQLVDNEADEKESVTSGSSENDLEGTIDSDRGLEADNQANPSSRKGRSARVLSDDEEEDGAEEGLRSPKLPVTTKTPQSLSRSARKQIPGLQMSDDLPIGLTQAFAATMGDSQSQPTQEQDSLTMTMDLPSPKIAMIPRLNRLDSVDVITDSQPASQTQPLNVTLSFSQSQRVPQSPATNSLNDGVQFTPSQAQFEPTQDGGYMLTPFAGNRFATETPQQLGPDSSIDTVLLPRDLPDSPIVQRRARLRRGHADTAGSDDDQVDTADASAFEVMRRAAKQRTREVFDKSKSNARGIVDEAAEESEDEYAGLGGASDEDVNEEENEDDRNMIDEDTQVGAGDEAKLAKLFADRERQQDEAAVSKLLKDITTGALRRKRGNDDLDLSDEEDAMVRRREAKRREFMRMRRELLKDEAVGKIAEDKKKEAFLRSIEDHQASDDDEDDFNLPETPLEDESQAVVQTADESEKTQDQAGSQDAVQGVRKDQQPLTTAAASRLNQGNRSIGRGKGRMDRRPATLAEIRESVSFLIEESDSQAATIDLGLSDSEDEPEAYVNLDRHFQAAEADENAEDGDDLGDFIVDDDGRAKEESIFKKPTMPYSESRASYSERRTKERPNVVNRLNMLRQSSSSSGSSSSTKMAFYSGDSSTAGSFGKVPALLRRATTNSSLGSFVGRGENVSATGVVTNRPERGKASDEKEFIRKGSGGRRNAVNYRPTVREEKMSQRAGIAKKNAAKNQKTRGGFLGGLFGKDSWA</sequence>
<feature type="compositionally biased region" description="Low complexity" evidence="4">
    <location>
        <begin position="1280"/>
        <end position="1289"/>
    </location>
</feature>